<organism evidence="1 2">
    <name type="scientific">Duncaniella dubosii</name>
    <dbReference type="NCBI Taxonomy" id="2518971"/>
    <lineage>
        <taxon>Bacteria</taxon>
        <taxon>Pseudomonadati</taxon>
        <taxon>Bacteroidota</taxon>
        <taxon>Bacteroidia</taxon>
        <taxon>Bacteroidales</taxon>
        <taxon>Muribaculaceae</taxon>
        <taxon>Duncaniella</taxon>
    </lineage>
</organism>
<accession>A0A4P7W460</accession>
<gene>
    <name evidence="1" type="ORF">E7747_11170</name>
</gene>
<keyword evidence="2" id="KW-1185">Reference proteome</keyword>
<dbReference type="KEGG" id="ddb:E7747_11170"/>
<keyword evidence="1" id="KW-0378">Hydrolase</keyword>
<evidence type="ECO:0000313" key="1">
    <source>
        <dbReference type="EMBL" id="QCD42794.1"/>
    </source>
</evidence>
<evidence type="ECO:0000313" key="2">
    <source>
        <dbReference type="Proteomes" id="UP000297149"/>
    </source>
</evidence>
<dbReference type="Proteomes" id="UP000297149">
    <property type="component" value="Chromosome"/>
</dbReference>
<sequence length="344" mass="39063">MAKINVQCPKCGANIKINAPEVVAVVAPISAIPVVAAFPAKKLNAAEAKIEALRSAGVNVENLFSIRGTNGAYEVGRLNDGQFSVVSDDDPIFAAIKASRTIPDRRLFRRWIMAQVFHMLSEKDCKTGNPIGFTAALRRKGYKYQWKMVVEELRVQAKLFNDDPENYAERNRWFNRSVVIQMANDYIKLVKNIVGTIRIRHCKGVPYVRLDGTDIFVDDLQTRVYASLEKLVKSIKNTRNPGALHKATVNFYQAVKNTCLFFDMEQSKAFKDAYKGAGAFFTLKNLILFHDCVFPKMDQEASIAYLNYLVNDKDFEGYKLFGVLKDFLITNHIDIEAKQREWQK</sequence>
<dbReference type="EMBL" id="CP039396">
    <property type="protein sequence ID" value="QCD42794.1"/>
    <property type="molecule type" value="Genomic_DNA"/>
</dbReference>
<dbReference type="RefSeq" id="WP_136416013.1">
    <property type="nucleotide sequence ID" value="NZ_CP039396.1"/>
</dbReference>
<protein>
    <submittedName>
        <fullName evidence="1">Ubiquitin carboxyl-hydrolase</fullName>
    </submittedName>
</protein>
<dbReference type="GO" id="GO:0016787">
    <property type="term" value="F:hydrolase activity"/>
    <property type="evidence" value="ECO:0007669"/>
    <property type="project" value="UniProtKB-KW"/>
</dbReference>
<proteinExistence type="predicted"/>
<name>A0A4P7W460_9BACT</name>
<dbReference type="AlphaFoldDB" id="A0A4P7W460"/>
<reference evidence="2" key="1">
    <citation type="submission" date="2019-02" db="EMBL/GenBank/DDBJ databases">
        <title>Isolation and identification of novel species under the genus Muribaculum.</title>
        <authorList>
            <person name="Miyake S."/>
            <person name="Ding Y."/>
            <person name="Low A."/>
            <person name="Soh M."/>
            <person name="Seedorf H."/>
        </authorList>
    </citation>
    <scope>NUCLEOTIDE SEQUENCE [LARGE SCALE GENOMIC DNA]</scope>
    <source>
        <strain evidence="2">H5</strain>
    </source>
</reference>